<evidence type="ECO:0000313" key="1">
    <source>
        <dbReference type="EMBL" id="MED6282380.1"/>
    </source>
</evidence>
<organism evidence="1 2">
    <name type="scientific">Characodon lateralis</name>
    <dbReference type="NCBI Taxonomy" id="208331"/>
    <lineage>
        <taxon>Eukaryota</taxon>
        <taxon>Metazoa</taxon>
        <taxon>Chordata</taxon>
        <taxon>Craniata</taxon>
        <taxon>Vertebrata</taxon>
        <taxon>Euteleostomi</taxon>
        <taxon>Actinopterygii</taxon>
        <taxon>Neopterygii</taxon>
        <taxon>Teleostei</taxon>
        <taxon>Neoteleostei</taxon>
        <taxon>Acanthomorphata</taxon>
        <taxon>Ovalentaria</taxon>
        <taxon>Atherinomorphae</taxon>
        <taxon>Cyprinodontiformes</taxon>
        <taxon>Goodeidae</taxon>
        <taxon>Characodon</taxon>
    </lineage>
</organism>
<proteinExistence type="predicted"/>
<reference evidence="1 2" key="1">
    <citation type="submission" date="2021-06" db="EMBL/GenBank/DDBJ databases">
        <authorList>
            <person name="Palmer J.M."/>
        </authorList>
    </citation>
    <scope>NUCLEOTIDE SEQUENCE [LARGE SCALE GENOMIC DNA]</scope>
    <source>
        <strain evidence="1 2">CL_MEX2019</strain>
        <tissue evidence="1">Muscle</tissue>
    </source>
</reference>
<gene>
    <name evidence="1" type="ORF">CHARACLAT_031410</name>
</gene>
<accession>A0ABU7E5A7</accession>
<comment type="caution">
    <text evidence="1">The sequence shown here is derived from an EMBL/GenBank/DDBJ whole genome shotgun (WGS) entry which is preliminary data.</text>
</comment>
<evidence type="ECO:0000313" key="2">
    <source>
        <dbReference type="Proteomes" id="UP001352852"/>
    </source>
</evidence>
<dbReference type="EMBL" id="JAHUTJ010046051">
    <property type="protein sequence ID" value="MED6282380.1"/>
    <property type="molecule type" value="Genomic_DNA"/>
</dbReference>
<protein>
    <submittedName>
        <fullName evidence="1">Uncharacterized protein</fullName>
    </submittedName>
</protein>
<keyword evidence="2" id="KW-1185">Reference proteome</keyword>
<name>A0ABU7E5A7_9TELE</name>
<dbReference type="Proteomes" id="UP001352852">
    <property type="component" value="Unassembled WGS sequence"/>
</dbReference>
<sequence length="120" mass="13160">MSSPNIIDSCDLSCHPVHYHSKQEGAQSRSLMKAHFHLGTPQSYNTPHHCLTALLYVLLHPNILPYFSRAPLSAPCHDLSLDLLKHNTAPSDLLCFSTNILKATIGPVELVLGMKPSCCS</sequence>